<dbReference type="AlphaFoldDB" id="A0AAV7WFN2"/>
<name>A0AAV7WFN2_PLEWA</name>
<dbReference type="EMBL" id="JANPWB010000002">
    <property type="protein sequence ID" value="KAJ1210864.1"/>
    <property type="molecule type" value="Genomic_DNA"/>
</dbReference>
<evidence type="ECO:0000313" key="2">
    <source>
        <dbReference type="Proteomes" id="UP001066276"/>
    </source>
</evidence>
<proteinExistence type="predicted"/>
<sequence>MPWRTCTPGEPWTCMTLSFRGRPAPVDELKSACHYHAVEVLRLWRTADLRNVIMLWRTCACGGSRIYHAVDIPHQWRTVGLHDVIILWGTCACGGCMPA</sequence>
<accession>A0AAV7WFN2</accession>
<keyword evidence="2" id="KW-1185">Reference proteome</keyword>
<evidence type="ECO:0000313" key="1">
    <source>
        <dbReference type="EMBL" id="KAJ1210864.1"/>
    </source>
</evidence>
<comment type="caution">
    <text evidence="1">The sequence shown here is derived from an EMBL/GenBank/DDBJ whole genome shotgun (WGS) entry which is preliminary data.</text>
</comment>
<protein>
    <submittedName>
        <fullName evidence="1">Uncharacterized protein</fullName>
    </submittedName>
</protein>
<reference evidence="1" key="1">
    <citation type="journal article" date="2022" name="bioRxiv">
        <title>Sequencing and chromosome-scale assembly of the giantPleurodeles waltlgenome.</title>
        <authorList>
            <person name="Brown T."/>
            <person name="Elewa A."/>
            <person name="Iarovenko S."/>
            <person name="Subramanian E."/>
            <person name="Araus A.J."/>
            <person name="Petzold A."/>
            <person name="Susuki M."/>
            <person name="Suzuki K.-i.T."/>
            <person name="Hayashi T."/>
            <person name="Toyoda A."/>
            <person name="Oliveira C."/>
            <person name="Osipova E."/>
            <person name="Leigh N.D."/>
            <person name="Simon A."/>
            <person name="Yun M.H."/>
        </authorList>
    </citation>
    <scope>NUCLEOTIDE SEQUENCE</scope>
    <source>
        <strain evidence="1">20211129_DDA</strain>
        <tissue evidence="1">Liver</tissue>
    </source>
</reference>
<organism evidence="1 2">
    <name type="scientific">Pleurodeles waltl</name>
    <name type="common">Iberian ribbed newt</name>
    <dbReference type="NCBI Taxonomy" id="8319"/>
    <lineage>
        <taxon>Eukaryota</taxon>
        <taxon>Metazoa</taxon>
        <taxon>Chordata</taxon>
        <taxon>Craniata</taxon>
        <taxon>Vertebrata</taxon>
        <taxon>Euteleostomi</taxon>
        <taxon>Amphibia</taxon>
        <taxon>Batrachia</taxon>
        <taxon>Caudata</taxon>
        <taxon>Salamandroidea</taxon>
        <taxon>Salamandridae</taxon>
        <taxon>Pleurodelinae</taxon>
        <taxon>Pleurodeles</taxon>
    </lineage>
</organism>
<gene>
    <name evidence="1" type="ORF">NDU88_006226</name>
</gene>
<dbReference type="Proteomes" id="UP001066276">
    <property type="component" value="Chromosome 1_2"/>
</dbReference>